<keyword evidence="3" id="KW-1185">Reference proteome</keyword>
<name>A0A0J8G6B8_CLOCY</name>
<dbReference type="OrthoDB" id="9783299at2"/>
<dbReference type="RefSeq" id="WP_048569237.1">
    <property type="nucleotide sequence ID" value="NZ_LFVU01000002.1"/>
</dbReference>
<proteinExistence type="predicted"/>
<dbReference type="STRING" id="1121307.CLCY_6c00320"/>
<organism evidence="2 3">
    <name type="scientific">Clostridium cylindrosporum DSM 605</name>
    <dbReference type="NCBI Taxonomy" id="1121307"/>
    <lineage>
        <taxon>Bacteria</taxon>
        <taxon>Bacillati</taxon>
        <taxon>Bacillota</taxon>
        <taxon>Clostridia</taxon>
        <taxon>Eubacteriales</taxon>
        <taxon>Clostridiaceae</taxon>
        <taxon>Clostridium</taxon>
    </lineage>
</organism>
<dbReference type="AlphaFoldDB" id="A0A0J8G6B8"/>
<dbReference type="Pfam" id="PF14344">
    <property type="entry name" value="DUF4397"/>
    <property type="match status" value="1"/>
</dbReference>
<dbReference type="Proteomes" id="UP000036756">
    <property type="component" value="Unassembled WGS sequence"/>
</dbReference>
<protein>
    <recommendedName>
        <fullName evidence="1">DUF4397 domain-containing protein</fullName>
    </recommendedName>
</protein>
<evidence type="ECO:0000313" key="3">
    <source>
        <dbReference type="Proteomes" id="UP000036756"/>
    </source>
</evidence>
<dbReference type="InterPro" id="IPR025510">
    <property type="entry name" value="DUF4397"/>
</dbReference>
<sequence>MEKRIDNLENISQNNKVPISYIRILHASPDAPSVDIVANGGLIAKNLNYKDFTSYLKVIPGNYNIKIYPSGNMSVTTLNTNVKIPPYSILTLVIGDNLSDLKLFVVPDNTRKVVENKALVRFSNLSPRSNSIDTYLKNGKQLFKGVNFGEYTNYIEIPPGVYSFQFKPEDSNSVILSVPNTHLKASNAYTIYFVGESSNNSLLQILIPMDGNSYIKF</sequence>
<evidence type="ECO:0000313" key="2">
    <source>
        <dbReference type="EMBL" id="KMT23151.1"/>
    </source>
</evidence>
<dbReference type="EMBL" id="LFVU01000002">
    <property type="protein sequence ID" value="KMT23151.1"/>
    <property type="molecule type" value="Genomic_DNA"/>
</dbReference>
<reference evidence="2 3" key="1">
    <citation type="submission" date="2015-06" db="EMBL/GenBank/DDBJ databases">
        <title>Draft genome sequence of the purine-degrading Clostridium cylindrosporum HC-1 (DSM 605).</title>
        <authorList>
            <person name="Poehlein A."/>
            <person name="Schiel-Bengelsdorf B."/>
            <person name="Bengelsdorf F."/>
            <person name="Daniel R."/>
            <person name="Duerre P."/>
        </authorList>
    </citation>
    <scope>NUCLEOTIDE SEQUENCE [LARGE SCALE GENOMIC DNA]</scope>
    <source>
        <strain evidence="2 3">DSM 605</strain>
    </source>
</reference>
<accession>A0A0J8G6B8</accession>
<evidence type="ECO:0000259" key="1">
    <source>
        <dbReference type="Pfam" id="PF14344"/>
    </source>
</evidence>
<dbReference type="PATRIC" id="fig|1121307.3.peg.2161"/>
<feature type="domain" description="DUF4397" evidence="1">
    <location>
        <begin position="20"/>
        <end position="135"/>
    </location>
</feature>
<comment type="caution">
    <text evidence="2">The sequence shown here is derived from an EMBL/GenBank/DDBJ whole genome shotgun (WGS) entry which is preliminary data.</text>
</comment>
<gene>
    <name evidence="2" type="ORF">CLCY_6c00320</name>
</gene>